<dbReference type="PANTHER" id="PTHR38926:SF5">
    <property type="entry name" value="F-BOX AND LEUCINE-RICH REPEAT PROTEIN 6"/>
    <property type="match status" value="1"/>
</dbReference>
<accession>A0ABY9DZ37</accession>
<dbReference type="PANTHER" id="PTHR38926">
    <property type="entry name" value="F-BOX DOMAIN CONTAINING PROTEIN, EXPRESSED"/>
    <property type="match status" value="1"/>
</dbReference>
<evidence type="ECO:0008006" key="4">
    <source>
        <dbReference type="Google" id="ProtNLM"/>
    </source>
</evidence>
<evidence type="ECO:0000313" key="2">
    <source>
        <dbReference type="EMBL" id="WKA11819.1"/>
    </source>
</evidence>
<dbReference type="InterPro" id="IPR032675">
    <property type="entry name" value="LRR_dom_sf"/>
</dbReference>
<evidence type="ECO:0000256" key="1">
    <source>
        <dbReference type="SAM" id="MobiDB-lite"/>
    </source>
</evidence>
<proteinExistence type="predicted"/>
<dbReference type="EMBL" id="CP126665">
    <property type="protein sequence ID" value="WKA11819.1"/>
    <property type="molecule type" value="Genomic_DNA"/>
</dbReference>
<dbReference type="SUPFAM" id="SSF81383">
    <property type="entry name" value="F-box domain"/>
    <property type="match status" value="1"/>
</dbReference>
<dbReference type="Gene3D" id="1.20.1280.50">
    <property type="match status" value="2"/>
</dbReference>
<dbReference type="Proteomes" id="UP001227230">
    <property type="component" value="Chromosome 18"/>
</dbReference>
<dbReference type="Gene3D" id="3.80.10.10">
    <property type="entry name" value="Ribonuclease Inhibitor"/>
    <property type="match status" value="3"/>
</dbReference>
<feature type="region of interest" description="Disordered" evidence="1">
    <location>
        <begin position="707"/>
        <end position="726"/>
    </location>
</feature>
<name>A0ABY9DZ37_VITVI</name>
<keyword evidence="3" id="KW-1185">Reference proteome</keyword>
<evidence type="ECO:0000313" key="3">
    <source>
        <dbReference type="Proteomes" id="UP001227230"/>
    </source>
</evidence>
<gene>
    <name evidence="2" type="ORF">VitviT2T_029280</name>
</gene>
<dbReference type="SUPFAM" id="SSF52047">
    <property type="entry name" value="RNI-like"/>
    <property type="match status" value="1"/>
</dbReference>
<reference evidence="2 3" key="1">
    <citation type="journal article" date="2023" name="Hortic Res">
        <title>The complete reference genome for grapevine (Vitis vinifera L.) genetics and breeding.</title>
        <authorList>
            <person name="Shi X."/>
            <person name="Cao S."/>
            <person name="Wang X."/>
            <person name="Huang S."/>
            <person name="Wang Y."/>
            <person name="Liu Z."/>
            <person name="Liu W."/>
            <person name="Leng X."/>
            <person name="Peng Y."/>
            <person name="Wang N."/>
            <person name="Wang Y."/>
            <person name="Ma Z."/>
            <person name="Xu X."/>
            <person name="Zhang F."/>
            <person name="Xue H."/>
            <person name="Zhong H."/>
            <person name="Wang Y."/>
            <person name="Zhang K."/>
            <person name="Velt A."/>
            <person name="Avia K."/>
            <person name="Holtgrawe D."/>
            <person name="Grimplet J."/>
            <person name="Matus J.T."/>
            <person name="Ware D."/>
            <person name="Wu X."/>
            <person name="Wang H."/>
            <person name="Liu C."/>
            <person name="Fang Y."/>
            <person name="Rustenholz C."/>
            <person name="Cheng Z."/>
            <person name="Xiao H."/>
            <person name="Zhou Y."/>
        </authorList>
    </citation>
    <scope>NUCLEOTIDE SEQUENCE [LARGE SCALE GENOMIC DNA]</scope>
    <source>
        <strain evidence="3">cv. Pinot noir / PN40024</strain>
        <tissue evidence="2">Leaf</tissue>
    </source>
</reference>
<dbReference type="SUPFAM" id="SSF52058">
    <property type="entry name" value="L domain-like"/>
    <property type="match status" value="1"/>
</dbReference>
<dbReference type="InterPro" id="IPR036047">
    <property type="entry name" value="F-box-like_dom_sf"/>
</dbReference>
<sequence length="1105" mass="125307">MESLLLDVPFVCKPWYKASREPQCWGHLIFPEYIKPDDIWEEDSPDRGFAERLVTTYQENLSVTAFMKFIVNRSCGCATVIKLPKHCTKEALEYIANECPILKVLDVGLYNSSIKHIIPKFVSKWKSLERMRIGKFHVKSVLRLLPQIGLHCNNFIWLSAPYSYIRKDEALGIVASLPKLKYLDLHGADFEKEAVVMILQGCKQLVHLDIRDCRGFRGDDAEILELASHIPSFMCEGSSIGLGELSAFVYNREVAREMEGRKWEELNMDILVNVFGRVGMESLLLDVPFVCKSWYKASREPQCWEHLIFPEYIKSDDIWEEDSPDRGFAERLVTTYQENLSVTAFMKFIVNRSGGCATIIKLPKDCTEEALEYIANECPRLKALDVVFNNFSMEDIIPKLSKWKSLELMRLGKFHVGLFHMKSVLPQIGLHCNNFIWLSAPHASIEKDEASAIVASLPRLKYLDLHYSFFEKEALVMILQGCKKLVHLDVRKCFGFCDDDAEILELASHIPVFMCEGSGIIPEIGTSYLRDRRLDHELYCDQINHDDCVYDLFDYDDLFDVVVCVNDLLKILTVWSIMAVTGVAVNCYWNGRVKKESNDVVYEGAKVNVMPIKVFHGTTYAGLLDKIYATTAIARQNFELNIICRYPISSQEYKPIPIKNDEGGELLLEVPSRSGVYCVEIYLEEEPAPLRVLEATALLTKETNAVEVGDDGKNNGETSSKLSNDSPKIDDNKVLIGDRRKWEELNINCLVNVFQKVGMETLLLDVPLVCKSWYKATLHPMCWQHLIFPENFEAFADRIIKEYQKEIPITSFIKFIVNRSSRCATTLMLPNRCSEEGLEYAAKECPALKVFGLHGYLSLKNASVIPKLIRNWKNLEVLRLRRAPYYVPEILIQISLHCKNFFQLMLPKSYVGANEASAIVTHLPKIKHLFLKGATIEKKNLVMILRCCRELVRLDVRDCFLFEESDAETLELASHIPSFSFEEAGWDGSPRPTFIKAGTRFLERPSSARAPSAPTEGVGGMDTKLLAVEVEVAMELTSSRRRVTDVALMEEASRYYVVPIYSSTLGLRESSSSSSLWGHAEAVGASKGVDYGAKGELGQFAPSVG</sequence>
<feature type="compositionally biased region" description="Polar residues" evidence="1">
    <location>
        <begin position="715"/>
        <end position="726"/>
    </location>
</feature>
<protein>
    <recommendedName>
        <fullName evidence="4">F-box/LRR-repeat protein</fullName>
    </recommendedName>
</protein>
<organism evidence="2 3">
    <name type="scientific">Vitis vinifera</name>
    <name type="common">Grape</name>
    <dbReference type="NCBI Taxonomy" id="29760"/>
    <lineage>
        <taxon>Eukaryota</taxon>
        <taxon>Viridiplantae</taxon>
        <taxon>Streptophyta</taxon>
        <taxon>Embryophyta</taxon>
        <taxon>Tracheophyta</taxon>
        <taxon>Spermatophyta</taxon>
        <taxon>Magnoliopsida</taxon>
        <taxon>eudicotyledons</taxon>
        <taxon>Gunneridae</taxon>
        <taxon>Pentapetalae</taxon>
        <taxon>rosids</taxon>
        <taxon>Vitales</taxon>
        <taxon>Vitaceae</taxon>
        <taxon>Viteae</taxon>
        <taxon>Vitis</taxon>
    </lineage>
</organism>